<feature type="domain" description="N-acetyltransferase" evidence="6">
    <location>
        <begin position="364"/>
        <end position="502"/>
    </location>
</feature>
<dbReference type="GO" id="GO:0009003">
    <property type="term" value="F:signal peptidase activity"/>
    <property type="evidence" value="ECO:0007669"/>
    <property type="project" value="UniProtKB-EC"/>
</dbReference>
<keyword evidence="2" id="KW-0812">Transmembrane</keyword>
<dbReference type="CDD" id="cd04301">
    <property type="entry name" value="NAT_SF"/>
    <property type="match status" value="1"/>
</dbReference>
<dbReference type="GO" id="GO:0016020">
    <property type="term" value="C:membrane"/>
    <property type="evidence" value="ECO:0007669"/>
    <property type="project" value="UniProtKB-SubCell"/>
</dbReference>
<evidence type="ECO:0000313" key="7">
    <source>
        <dbReference type="EMBL" id="OGL38793.1"/>
    </source>
</evidence>
<dbReference type="Pfam" id="PF00583">
    <property type="entry name" value="Acetyltransf_1"/>
    <property type="match status" value="1"/>
</dbReference>
<evidence type="ECO:0000256" key="3">
    <source>
        <dbReference type="ARBA" id="ARBA00022989"/>
    </source>
</evidence>
<keyword evidence="3" id="KW-1133">Transmembrane helix</keyword>
<reference evidence="7 8" key="1">
    <citation type="journal article" date="2016" name="Nat. Commun.">
        <title>Thousands of microbial genomes shed light on interconnected biogeochemical processes in an aquifer system.</title>
        <authorList>
            <person name="Anantharaman K."/>
            <person name="Brown C.T."/>
            <person name="Hug L.A."/>
            <person name="Sharon I."/>
            <person name="Castelle C.J."/>
            <person name="Probst A.J."/>
            <person name="Thomas B.C."/>
            <person name="Singh A."/>
            <person name="Wilkins M.J."/>
            <person name="Karaoz U."/>
            <person name="Brodie E.L."/>
            <person name="Williams K.H."/>
            <person name="Hubbard S.S."/>
            <person name="Banfield J.F."/>
        </authorList>
    </citation>
    <scope>NUCLEOTIDE SEQUENCE [LARGE SCALE GENOMIC DNA]</scope>
</reference>
<gene>
    <name evidence="7" type="ORF">A2042_07160</name>
</gene>
<name>A0A1F7RB63_9BACT</name>
<sequence length="502" mass="58950">MDKRNSVIAKIDDYYCLADKILNGRNNQHQVITSTIGFSMHPTILPDDKIVIDESQIKDLCPGDIITFVQNSLFVCHRIIEVITRDNQKFFITKGDSAKMPDEKEISIRQIAGKVVSVIRKNKYIDIYSYKPSFLSKVLFEIKKNLLFSLSTFKRKLGQILIYVQLNPLYKITLGKFIFWIIKNKNGYYFSLPRKKESFIAYRYIDIPLEDILNKDENFLKPLDNIGGFKITANLKGNKIAIAEIIKVINKDEGRSFWTITEFNIRFLYRGTGIEEQILRLCYSMLNLIKVNELYFLTAEKENLLPVYLKKWNARFITRYKNSELYLLSKKEATFPMHENLFSSLLKVIKWLAARLLFLLQGRAIFRKILKRFFHPVIKYSFEEKKKLDKAKESNQLHELYVFIAKHNGKKIGSVWLVKRIKNLHPEWWIHSLEVKTLFRGLGIGIRLINYLIDFAKEKGVERLYLTVDPKKKPAIKCYKKLDFLEKGTDLSGKLILMERVL</sequence>
<dbReference type="GO" id="GO:0016747">
    <property type="term" value="F:acyltransferase activity, transferring groups other than amino-acyl groups"/>
    <property type="evidence" value="ECO:0007669"/>
    <property type="project" value="InterPro"/>
</dbReference>
<dbReference type="Gene3D" id="3.40.630.30">
    <property type="match status" value="1"/>
</dbReference>
<dbReference type="GO" id="GO:0004252">
    <property type="term" value="F:serine-type endopeptidase activity"/>
    <property type="evidence" value="ECO:0007669"/>
    <property type="project" value="UniProtKB-UniRule"/>
</dbReference>
<dbReference type="PROSITE" id="PS51186">
    <property type="entry name" value="GNAT"/>
    <property type="match status" value="1"/>
</dbReference>
<dbReference type="SUPFAM" id="SSF51306">
    <property type="entry name" value="LexA/Signal peptidase"/>
    <property type="match status" value="1"/>
</dbReference>
<dbReference type="AlphaFoldDB" id="A0A1F7RB63"/>
<comment type="caution">
    <text evidence="7">The sequence shown here is derived from an EMBL/GenBank/DDBJ whole genome shotgun (WGS) entry which is preliminary data.</text>
</comment>
<organism evidence="7 8">
    <name type="scientific">Candidatus Schekmanbacteria bacterium GWA2_38_11</name>
    <dbReference type="NCBI Taxonomy" id="1817876"/>
    <lineage>
        <taxon>Bacteria</taxon>
        <taxon>Candidatus Schekmaniibacteriota</taxon>
    </lineage>
</organism>
<dbReference type="NCBIfam" id="TIGR02228">
    <property type="entry name" value="sigpep_I_arch"/>
    <property type="match status" value="1"/>
</dbReference>
<dbReference type="Gene3D" id="2.10.109.10">
    <property type="entry name" value="Umud Fragment, subunit A"/>
    <property type="match status" value="1"/>
</dbReference>
<proteinExistence type="predicted"/>
<dbReference type="InterPro" id="IPR036286">
    <property type="entry name" value="LexA/Signal_pep-like_sf"/>
</dbReference>
<evidence type="ECO:0000256" key="2">
    <source>
        <dbReference type="ARBA" id="ARBA00022692"/>
    </source>
</evidence>
<dbReference type="InterPro" id="IPR001733">
    <property type="entry name" value="Peptidase_S26B"/>
</dbReference>
<dbReference type="CDD" id="cd06462">
    <property type="entry name" value="Peptidase_S24_S26"/>
    <property type="match status" value="1"/>
</dbReference>
<evidence type="ECO:0000256" key="5">
    <source>
        <dbReference type="NCBIfam" id="TIGR02228"/>
    </source>
</evidence>
<evidence type="ECO:0000259" key="6">
    <source>
        <dbReference type="PROSITE" id="PS51186"/>
    </source>
</evidence>
<evidence type="ECO:0000256" key="1">
    <source>
        <dbReference type="ARBA" id="ARBA00004370"/>
    </source>
</evidence>
<dbReference type="EC" id="3.4.21.89" evidence="5"/>
<dbReference type="InterPro" id="IPR016181">
    <property type="entry name" value="Acyl_CoA_acyltransferase"/>
</dbReference>
<dbReference type="InterPro" id="IPR000182">
    <property type="entry name" value="GNAT_dom"/>
</dbReference>
<dbReference type="Proteomes" id="UP000178526">
    <property type="component" value="Unassembled WGS sequence"/>
</dbReference>
<evidence type="ECO:0000313" key="8">
    <source>
        <dbReference type="Proteomes" id="UP000178526"/>
    </source>
</evidence>
<comment type="subcellular location">
    <subcellularLocation>
        <location evidence="1">Membrane</location>
    </subcellularLocation>
</comment>
<dbReference type="SUPFAM" id="SSF55729">
    <property type="entry name" value="Acyl-CoA N-acyltransferases (Nat)"/>
    <property type="match status" value="1"/>
</dbReference>
<keyword evidence="4" id="KW-0472">Membrane</keyword>
<dbReference type="GO" id="GO:0006465">
    <property type="term" value="P:signal peptide processing"/>
    <property type="evidence" value="ECO:0007669"/>
    <property type="project" value="UniProtKB-UniRule"/>
</dbReference>
<accession>A0A1F7RB63</accession>
<protein>
    <recommendedName>
        <fullName evidence="5">Signal peptidase I</fullName>
        <ecNumber evidence="5">3.4.21.89</ecNumber>
    </recommendedName>
</protein>
<evidence type="ECO:0000256" key="4">
    <source>
        <dbReference type="ARBA" id="ARBA00023136"/>
    </source>
</evidence>
<dbReference type="EMBL" id="MGDB01000136">
    <property type="protein sequence ID" value="OGL38793.1"/>
    <property type="molecule type" value="Genomic_DNA"/>
</dbReference>